<feature type="region of interest" description="Disordered" evidence="1">
    <location>
        <begin position="280"/>
        <end position="305"/>
    </location>
</feature>
<dbReference type="InterPro" id="IPR039258">
    <property type="entry name" value="ZNF511"/>
</dbReference>
<evidence type="ECO:0000313" key="4">
    <source>
        <dbReference type="Proteomes" id="UP000770661"/>
    </source>
</evidence>
<feature type="domain" description="C2H2-type" evidence="2">
    <location>
        <begin position="109"/>
        <end position="132"/>
    </location>
</feature>
<feature type="compositionally biased region" description="Basic residues" evidence="1">
    <location>
        <begin position="286"/>
        <end position="304"/>
    </location>
</feature>
<dbReference type="InterPro" id="IPR013087">
    <property type="entry name" value="Znf_C2H2_type"/>
</dbReference>
<evidence type="ECO:0000313" key="3">
    <source>
        <dbReference type="EMBL" id="KAG0721148.1"/>
    </source>
</evidence>
<name>A0A8J4Y433_CHIOP</name>
<dbReference type="PANTHER" id="PTHR21354">
    <property type="entry name" value="ZINC FINGER PROTEIN 511"/>
    <property type="match status" value="1"/>
</dbReference>
<feature type="domain" description="C2H2-type" evidence="2">
    <location>
        <begin position="136"/>
        <end position="157"/>
    </location>
</feature>
<dbReference type="EMBL" id="JACEEZ010011733">
    <property type="protein sequence ID" value="KAG0721148.1"/>
    <property type="molecule type" value="Genomic_DNA"/>
</dbReference>
<dbReference type="AlphaFoldDB" id="A0A8J4Y433"/>
<organism evidence="3 4">
    <name type="scientific">Chionoecetes opilio</name>
    <name type="common">Atlantic snow crab</name>
    <name type="synonym">Cancer opilio</name>
    <dbReference type="NCBI Taxonomy" id="41210"/>
    <lineage>
        <taxon>Eukaryota</taxon>
        <taxon>Metazoa</taxon>
        <taxon>Ecdysozoa</taxon>
        <taxon>Arthropoda</taxon>
        <taxon>Crustacea</taxon>
        <taxon>Multicrustacea</taxon>
        <taxon>Malacostraca</taxon>
        <taxon>Eumalacostraca</taxon>
        <taxon>Eucarida</taxon>
        <taxon>Decapoda</taxon>
        <taxon>Pleocyemata</taxon>
        <taxon>Brachyura</taxon>
        <taxon>Eubrachyura</taxon>
        <taxon>Majoidea</taxon>
        <taxon>Majidae</taxon>
        <taxon>Chionoecetes</taxon>
    </lineage>
</organism>
<dbReference type="PROSITE" id="PS00028">
    <property type="entry name" value="ZINC_FINGER_C2H2_1"/>
    <property type="match status" value="3"/>
</dbReference>
<dbReference type="PANTHER" id="PTHR21354:SF0">
    <property type="entry name" value="ZINC FINGER PROTEIN 511"/>
    <property type="match status" value="1"/>
</dbReference>
<protein>
    <submittedName>
        <fullName evidence="3">Zinc finger protein 511</fullName>
    </submittedName>
</protein>
<feature type="domain" description="C2H2-type" evidence="2">
    <location>
        <begin position="173"/>
        <end position="196"/>
    </location>
</feature>
<dbReference type="SMART" id="SM00355">
    <property type="entry name" value="ZnF_C2H2"/>
    <property type="match status" value="3"/>
</dbReference>
<proteinExistence type="predicted"/>
<keyword evidence="4" id="KW-1185">Reference proteome</keyword>
<gene>
    <name evidence="3" type="primary">znf511</name>
    <name evidence="3" type="ORF">GWK47_047031</name>
</gene>
<evidence type="ECO:0000259" key="2">
    <source>
        <dbReference type="PROSITE" id="PS00028"/>
    </source>
</evidence>
<sequence>MIQMHRDEFVAVERGLRTTLVPYLPYTLESMYSRGAQDQTYNGFVACTYVLMSNDDCWSYVSSLGVYHHNWYSPLLVQGLTRCDPLAKIPCIDVDEEDFLHPSIDPIPCSIGGCKKVFTTVAEYAAHQRSSHQHVCSSCRHSFATHHLLDLHLLEVHDTLFQLMAEKKPSYQCLLETCPEKFKNPTERKIHCIEIHKFPANFRFDLSWRKLEKNKSKNAKINPAEESQMDCEVIGTKDENSSGHNSESNEATGTRLQNENVKKSPRVPYNLSFGVGVARGFSRGSRGNRGRRKGGTHWHQRKQASHNSRINIEEVNMNDLEAALPEEAKML</sequence>
<dbReference type="Proteomes" id="UP000770661">
    <property type="component" value="Unassembled WGS sequence"/>
</dbReference>
<feature type="region of interest" description="Disordered" evidence="1">
    <location>
        <begin position="236"/>
        <end position="267"/>
    </location>
</feature>
<reference evidence="3" key="1">
    <citation type="submission" date="2020-07" db="EMBL/GenBank/DDBJ databases">
        <title>The High-quality genome of the commercially important snow crab, Chionoecetes opilio.</title>
        <authorList>
            <person name="Jeong J.-H."/>
            <person name="Ryu S."/>
        </authorList>
    </citation>
    <scope>NUCLEOTIDE SEQUENCE</scope>
    <source>
        <strain evidence="3">MADBK_172401_WGS</strain>
        <tissue evidence="3">Digestive gland</tissue>
    </source>
</reference>
<dbReference type="OrthoDB" id="18440at2759"/>
<comment type="caution">
    <text evidence="3">The sequence shown here is derived from an EMBL/GenBank/DDBJ whole genome shotgun (WGS) entry which is preliminary data.</text>
</comment>
<accession>A0A8J4Y433</accession>
<evidence type="ECO:0000256" key="1">
    <source>
        <dbReference type="SAM" id="MobiDB-lite"/>
    </source>
</evidence>